<proteinExistence type="inferred from homology"/>
<dbReference type="NCBIfam" id="TIGR00348">
    <property type="entry name" value="hsdR"/>
    <property type="match status" value="1"/>
</dbReference>
<accession>A0ABQ2CS69</accession>
<feature type="coiled-coil region" evidence="11">
    <location>
        <begin position="907"/>
        <end position="955"/>
    </location>
</feature>
<evidence type="ECO:0000256" key="5">
    <source>
        <dbReference type="ARBA" id="ARBA00022747"/>
    </source>
</evidence>
<name>A0ABQ2CS69_9GAMM</name>
<dbReference type="InterPro" id="IPR027417">
    <property type="entry name" value="P-loop_NTPase"/>
</dbReference>
<keyword evidence="7 10" id="KW-0378">Hydrolase</keyword>
<evidence type="ECO:0000256" key="9">
    <source>
        <dbReference type="ARBA" id="ARBA00023125"/>
    </source>
</evidence>
<dbReference type="InterPro" id="IPR055180">
    <property type="entry name" value="HsdR_RecA-like_helicase_dom_2"/>
</dbReference>
<evidence type="ECO:0000259" key="12">
    <source>
        <dbReference type="PROSITE" id="PS51192"/>
    </source>
</evidence>
<keyword evidence="14" id="KW-1185">Reference proteome</keyword>
<evidence type="ECO:0000313" key="14">
    <source>
        <dbReference type="Proteomes" id="UP000633263"/>
    </source>
</evidence>
<dbReference type="InterPro" id="IPR004473">
    <property type="entry name" value="Restrct_endonuc_typeI_HsdR"/>
</dbReference>
<dbReference type="Pfam" id="PF18766">
    <property type="entry name" value="SWI2_SNF2"/>
    <property type="match status" value="1"/>
</dbReference>
<evidence type="ECO:0000256" key="10">
    <source>
        <dbReference type="RuleBase" id="RU364115"/>
    </source>
</evidence>
<dbReference type="PROSITE" id="PS51192">
    <property type="entry name" value="HELICASE_ATP_BIND_1"/>
    <property type="match status" value="1"/>
</dbReference>
<evidence type="ECO:0000256" key="7">
    <source>
        <dbReference type="ARBA" id="ARBA00022801"/>
    </source>
</evidence>
<dbReference type="InterPro" id="IPR021810">
    <property type="entry name" value="T1RH-like_C"/>
</dbReference>
<comment type="function">
    <text evidence="10">Subunit R is required for both nuclease and ATPase activities, but not for modification.</text>
</comment>
<keyword evidence="13" id="KW-0347">Helicase</keyword>
<evidence type="ECO:0000256" key="1">
    <source>
        <dbReference type="ARBA" id="ARBA00000851"/>
    </source>
</evidence>
<dbReference type="Pfam" id="PF11867">
    <property type="entry name" value="T1RH-like_C"/>
    <property type="match status" value="1"/>
</dbReference>
<dbReference type="PANTHER" id="PTHR30195">
    <property type="entry name" value="TYPE I SITE-SPECIFIC DEOXYRIBONUCLEASE PROTEIN SUBUNIT M AND R"/>
    <property type="match status" value="1"/>
</dbReference>
<evidence type="ECO:0000256" key="11">
    <source>
        <dbReference type="SAM" id="Coils"/>
    </source>
</evidence>
<organism evidence="13 14">
    <name type="scientific">Halopseudomonas pertucinogena</name>
    <dbReference type="NCBI Taxonomy" id="86175"/>
    <lineage>
        <taxon>Bacteria</taxon>
        <taxon>Pseudomonadati</taxon>
        <taxon>Pseudomonadota</taxon>
        <taxon>Gammaproteobacteria</taxon>
        <taxon>Pseudomonadales</taxon>
        <taxon>Pseudomonadaceae</taxon>
        <taxon>Halopseudomonas</taxon>
    </lineage>
</organism>
<dbReference type="PANTHER" id="PTHR30195:SF15">
    <property type="entry name" value="TYPE I RESTRICTION ENZYME HINDI ENDONUCLEASE SUBUNIT"/>
    <property type="match status" value="1"/>
</dbReference>
<comment type="caution">
    <text evidence="13">The sequence shown here is derived from an EMBL/GenBank/DDBJ whole genome shotgun (WGS) entry which is preliminary data.</text>
</comment>
<dbReference type="RefSeq" id="WP_188637103.1">
    <property type="nucleotide sequence ID" value="NZ_BMNN01000007.1"/>
</dbReference>
<dbReference type="Gene3D" id="3.90.1570.50">
    <property type="match status" value="1"/>
</dbReference>
<keyword evidence="8 10" id="KW-0067">ATP-binding</keyword>
<sequence>MTEDQLEQQCLEWFAEGGWELGHGPDLAPDGIAPERSDYRQVLLLADLEAAIRRINPHLPDSAVEQAISQVRQPSSLDTVVSNRAFHRLLLDGVPVDYKLDDRIIHDHALLIDFEQLEANRFRAINQFTLQGSKQLRRPDIICFVNGLPLAVLELKSHTSENVSIWDAFNQIQTYKDELPELFVYNEALVISDGYNARVGSLTASQERFMPWRTIKHEDDKPLLEWQLETMVRGFFDRELLLDYIRYFVLFETDSEKLIKKIAGYHQFHAVREAVRATIIAASVPEKELRERRATYGAEVAPGSKKAGVVWHTQGSGKSISMCCYAGMLLQQPELNNPTIVVVTDRNDLDGQLFATFSAARELLKQEPVQADDRDTLRQLLAERESGGIIFTTVQKFALLEDESGHPILNDRHNIVVISDEAHRSQYGLKATLKQDGSYKFGYAKHMRDALPNASFIGFTGTPIATEDKDTRAVFGDYVSIYDIQDAVDDGATVPIYYESRLAKLDINHDEIEALSDQVDEVVEDEEDVTQRERTKGEWSRLEKLVGAGPRLRQVAADLVEHFETRTAMMDGKAMIVAMSRDICVQLYDEIVALRPQWHDPDPEKGAIKIVMTGSASDKAALQPHIYNKQTKKRLEKRFKDINDPLKLVIVRDMWLTGFDAPCCHTMYIDKPMKGHNLMQAIARVNRVFKNKPGGLVVDYIGIANELKQALKTYTDAKGRGEPTHSAEEAFAVMLEKLDIIHGMFAPGPNSKGFDYSGFEDQPHKLLVPAANHVLGLEDGKKRFLDTVLALNKAYSLCSTLDQARTYHKEVAFLSAVKAAITKHTSVDRKLTEEEKNSVLKQILDNAVVAEGVTDVFALCGLDKPNIGLLSDEFLDDVRRMPYRNLAVELLEKLLKDNIKARTGNNVVQEKKYADRLQETLRRYNNRGIETAQVIEELIAMAKQFQAEMEREAALGLNPDEIAFYDALANNESAVRELGDEILKKIAVEITEKLRASTTVDWQVRESVRAKLRILVRRTLQRYKYPPDEAPGAVELVLKQAEVLSNAWSV</sequence>
<evidence type="ECO:0000313" key="13">
    <source>
        <dbReference type="EMBL" id="GGJ07946.1"/>
    </source>
</evidence>
<dbReference type="Proteomes" id="UP000633263">
    <property type="component" value="Unassembled WGS sequence"/>
</dbReference>
<dbReference type="CDD" id="cd22332">
    <property type="entry name" value="HsdR_N"/>
    <property type="match status" value="1"/>
</dbReference>
<dbReference type="InterPro" id="IPR014001">
    <property type="entry name" value="Helicase_ATP-bd"/>
</dbReference>
<evidence type="ECO:0000256" key="3">
    <source>
        <dbReference type="ARBA" id="ARBA00022722"/>
    </source>
</evidence>
<evidence type="ECO:0000256" key="8">
    <source>
        <dbReference type="ARBA" id="ARBA00022840"/>
    </source>
</evidence>
<reference evidence="14" key="1">
    <citation type="journal article" date="2019" name="Int. J. Syst. Evol. Microbiol.">
        <title>The Global Catalogue of Microorganisms (GCM) 10K type strain sequencing project: providing services to taxonomists for standard genome sequencing and annotation.</title>
        <authorList>
            <consortium name="The Broad Institute Genomics Platform"/>
            <consortium name="The Broad Institute Genome Sequencing Center for Infectious Disease"/>
            <person name="Wu L."/>
            <person name="Ma J."/>
        </authorList>
    </citation>
    <scope>NUCLEOTIDE SEQUENCE [LARGE SCALE GENOMIC DNA]</scope>
    <source>
        <strain evidence="14">JCM 11590</strain>
    </source>
</reference>
<dbReference type="CDD" id="cd18800">
    <property type="entry name" value="SF2_C_EcoR124I-like"/>
    <property type="match status" value="1"/>
</dbReference>
<dbReference type="Gene3D" id="3.40.50.300">
    <property type="entry name" value="P-loop containing nucleotide triphosphate hydrolases"/>
    <property type="match status" value="3"/>
</dbReference>
<dbReference type="EMBL" id="BMNN01000007">
    <property type="protein sequence ID" value="GGJ07946.1"/>
    <property type="molecule type" value="Genomic_DNA"/>
</dbReference>
<dbReference type="EC" id="3.1.21.3" evidence="10"/>
<keyword evidence="6" id="KW-0255">Endonuclease</keyword>
<dbReference type="CDD" id="cd18030">
    <property type="entry name" value="DEXHc_RE_I_HsdR"/>
    <property type="match status" value="1"/>
</dbReference>
<evidence type="ECO:0000256" key="2">
    <source>
        <dbReference type="ARBA" id="ARBA00008598"/>
    </source>
</evidence>
<dbReference type="InterPro" id="IPR051268">
    <property type="entry name" value="Type-I_R_enzyme_R_subunit"/>
</dbReference>
<keyword evidence="4 10" id="KW-0547">Nucleotide-binding</keyword>
<dbReference type="InterPro" id="IPR040980">
    <property type="entry name" value="SWI2_SNF2"/>
</dbReference>
<dbReference type="GO" id="GO:0004386">
    <property type="term" value="F:helicase activity"/>
    <property type="evidence" value="ECO:0007669"/>
    <property type="project" value="UniProtKB-KW"/>
</dbReference>
<evidence type="ECO:0000256" key="4">
    <source>
        <dbReference type="ARBA" id="ARBA00022741"/>
    </source>
</evidence>
<keyword evidence="9 10" id="KW-0238">DNA-binding</keyword>
<dbReference type="SMART" id="SM00487">
    <property type="entry name" value="DEXDc"/>
    <property type="match status" value="1"/>
</dbReference>
<evidence type="ECO:0000256" key="6">
    <source>
        <dbReference type="ARBA" id="ARBA00022759"/>
    </source>
</evidence>
<keyword evidence="11" id="KW-0175">Coiled coil</keyword>
<comment type="subunit">
    <text evidence="10">The type I restriction/modification system is composed of three polypeptides R, M and S.</text>
</comment>
<keyword evidence="3" id="KW-0540">Nuclease</keyword>
<gene>
    <name evidence="13" type="ORF">GCM10009083_26120</name>
</gene>
<dbReference type="InterPro" id="IPR007409">
    <property type="entry name" value="Restrct_endonuc_type1_HsdR_N"/>
</dbReference>
<comment type="catalytic activity">
    <reaction evidence="1 10">
        <text>Endonucleolytic cleavage of DNA to give random double-stranded fragments with terminal 5'-phosphates, ATP is simultaneously hydrolyzed.</text>
        <dbReference type="EC" id="3.1.21.3"/>
    </reaction>
</comment>
<dbReference type="Pfam" id="PF04313">
    <property type="entry name" value="HSDR_N"/>
    <property type="match status" value="1"/>
</dbReference>
<comment type="similarity">
    <text evidence="2 10">Belongs to the HsdR family.</text>
</comment>
<feature type="domain" description="Helicase ATP-binding" evidence="12">
    <location>
        <begin position="299"/>
        <end position="481"/>
    </location>
</feature>
<dbReference type="SUPFAM" id="SSF52540">
    <property type="entry name" value="P-loop containing nucleoside triphosphate hydrolases"/>
    <property type="match status" value="2"/>
</dbReference>
<dbReference type="Pfam" id="PF22679">
    <property type="entry name" value="T1R_D3-like"/>
    <property type="match status" value="1"/>
</dbReference>
<keyword evidence="5 10" id="KW-0680">Restriction system</keyword>
<protein>
    <recommendedName>
        <fullName evidence="10">Type I restriction enzyme endonuclease subunit</fullName>
        <shortName evidence="10">R protein</shortName>
        <ecNumber evidence="10">3.1.21.3</ecNumber>
    </recommendedName>
</protein>